<evidence type="ECO:0000313" key="1">
    <source>
        <dbReference type="EMBL" id="APW64295.1"/>
    </source>
</evidence>
<reference evidence="1 2" key="1">
    <citation type="submission" date="2016-12" db="EMBL/GenBank/DDBJ databases">
        <title>Comparative genomics of four Isosphaeraceae planctomycetes: a common pool of plasmids and glycoside hydrolase genes.</title>
        <authorList>
            <person name="Ivanova A."/>
        </authorList>
    </citation>
    <scope>NUCLEOTIDE SEQUENCE [LARGE SCALE GENOMIC DNA]</scope>
    <source>
        <strain evidence="1 2">PX4</strain>
        <plasmid evidence="2">palbo2</plasmid>
    </source>
</reference>
<protein>
    <submittedName>
        <fullName evidence="1">Uncharacterized protein</fullName>
    </submittedName>
</protein>
<keyword evidence="2" id="KW-1185">Reference proteome</keyword>
<name>A0A1U7CZD9_9BACT</name>
<dbReference type="OrthoDB" id="9797435at2"/>
<dbReference type="KEGG" id="pbor:BSF38_20003"/>
<dbReference type="RefSeq" id="WP_076351812.1">
    <property type="nucleotide sequence ID" value="NZ_CP019084.1"/>
</dbReference>
<proteinExistence type="predicted"/>
<gene>
    <name evidence="1" type="ORF">BSF38_20003</name>
</gene>
<dbReference type="AlphaFoldDB" id="A0A1U7CZD9"/>
<organism evidence="1 2">
    <name type="scientific">Paludisphaera borealis</name>
    <dbReference type="NCBI Taxonomy" id="1387353"/>
    <lineage>
        <taxon>Bacteria</taxon>
        <taxon>Pseudomonadati</taxon>
        <taxon>Planctomycetota</taxon>
        <taxon>Planctomycetia</taxon>
        <taxon>Isosphaerales</taxon>
        <taxon>Isosphaeraceae</taxon>
        <taxon>Paludisphaera</taxon>
    </lineage>
</organism>
<geneLocation type="plasmid" evidence="2">
    <name>palbo2</name>
</geneLocation>
<accession>A0A1U7CZD9</accession>
<dbReference type="EMBL" id="CP019084">
    <property type="protein sequence ID" value="APW64295.1"/>
    <property type="molecule type" value="Genomic_DNA"/>
</dbReference>
<dbReference type="Proteomes" id="UP000186309">
    <property type="component" value="Plasmid PALBO2"/>
</dbReference>
<sequence>MSSPAHKIRNGVLAVTIWRNTSIEKGTSWYSVSTSRSYKTGDDTWKESDSLGFDDLLHMAKLLDQAHSWIGKQMEADSKVRKARKEADNGED</sequence>
<keyword evidence="1" id="KW-0614">Plasmid</keyword>
<evidence type="ECO:0000313" key="2">
    <source>
        <dbReference type="Proteomes" id="UP000186309"/>
    </source>
</evidence>